<dbReference type="Gene3D" id="3.30.750.200">
    <property type="match status" value="1"/>
</dbReference>
<organism evidence="1">
    <name type="scientific">uncultured bacterium A1Q1_fos_1807</name>
    <dbReference type="NCBI Taxonomy" id="1256552"/>
    <lineage>
        <taxon>Bacteria</taxon>
        <taxon>environmental samples</taxon>
    </lineage>
</organism>
<dbReference type="InterPro" id="IPR058240">
    <property type="entry name" value="rSAM_sf"/>
</dbReference>
<proteinExistence type="predicted"/>
<name>L7VW79_9BACT</name>
<accession>L7VW79</accession>
<dbReference type="EMBL" id="JX649883">
    <property type="protein sequence ID" value="AGC71804.1"/>
    <property type="molecule type" value="Genomic_DNA"/>
</dbReference>
<evidence type="ECO:0008006" key="2">
    <source>
        <dbReference type="Google" id="ProtNLM"/>
    </source>
</evidence>
<dbReference type="SUPFAM" id="SSF102114">
    <property type="entry name" value="Radical SAM enzymes"/>
    <property type="match status" value="1"/>
</dbReference>
<reference evidence="1" key="1">
    <citation type="submission" date="2012-09" db="EMBL/GenBank/DDBJ databases">
        <title>Metagenomic Characterization of a Microbial Community in Wastewater Detects High Levels of Antibiotic Resistance.</title>
        <authorList>
            <person name="Abrams M."/>
            <person name="Caldwell A."/>
            <person name="Vandaei E."/>
            <person name="Lee W."/>
            <person name="Perrott J."/>
            <person name="Khan S.Y."/>
            <person name="Ta J."/>
            <person name="Romero D."/>
            <person name="Nguyen V."/>
            <person name="Pourmand N."/>
            <person name="Ouverney C.C."/>
        </authorList>
    </citation>
    <scope>NUCLEOTIDE SEQUENCE</scope>
</reference>
<sequence>MQKGVEQDVVERILRDAERLGLRVRALCLIGYPGETRQELQQTLDFLVTYQQALASAAITPFLLLRRSPLGQDPARFGVTLLPDPLPRAERLRSVLPASWPDQPSPAALQDALQWAVERLGPRFVAMSSGPSLAHAMIHHSVLARGWPKAAPTLPIVID</sequence>
<protein>
    <recommendedName>
        <fullName evidence="2">Radical SAM domain protein</fullName>
    </recommendedName>
</protein>
<dbReference type="AlphaFoldDB" id="L7VW79"/>
<evidence type="ECO:0000313" key="1">
    <source>
        <dbReference type="EMBL" id="AGC71804.1"/>
    </source>
</evidence>